<dbReference type="GO" id="GO:0003723">
    <property type="term" value="F:RNA binding"/>
    <property type="evidence" value="ECO:0007669"/>
    <property type="project" value="UniProtKB-KW"/>
</dbReference>
<dbReference type="Pfam" id="PF00773">
    <property type="entry name" value="RNB"/>
    <property type="match status" value="1"/>
</dbReference>
<dbReference type="SUPFAM" id="SSF50249">
    <property type="entry name" value="Nucleic acid-binding proteins"/>
    <property type="match status" value="3"/>
</dbReference>
<evidence type="ECO:0000256" key="4">
    <source>
        <dbReference type="ARBA" id="ARBA00022722"/>
    </source>
</evidence>
<dbReference type="SMART" id="SM00670">
    <property type="entry name" value="PINc"/>
    <property type="match status" value="1"/>
</dbReference>
<dbReference type="GO" id="GO:0000175">
    <property type="term" value="F:3'-5'-RNA exonuclease activity"/>
    <property type="evidence" value="ECO:0007669"/>
    <property type="project" value="TreeGrafter"/>
</dbReference>
<keyword evidence="6" id="KW-0271">Exosome</keyword>
<dbReference type="InterPro" id="IPR033771">
    <property type="entry name" value="Rrp44_CSD1"/>
</dbReference>
<dbReference type="SMART" id="SM00955">
    <property type="entry name" value="RNB"/>
    <property type="match status" value="1"/>
</dbReference>
<dbReference type="GO" id="GO:0004519">
    <property type="term" value="F:endonuclease activity"/>
    <property type="evidence" value="ECO:0007669"/>
    <property type="project" value="TreeGrafter"/>
</dbReference>
<feature type="domain" description="RNB" evidence="14">
    <location>
        <begin position="559"/>
        <end position="893"/>
    </location>
</feature>
<dbReference type="GO" id="GO:0000177">
    <property type="term" value="C:cytoplasmic exosome (RNase complex)"/>
    <property type="evidence" value="ECO:0007669"/>
    <property type="project" value="TreeGrafter"/>
</dbReference>
<evidence type="ECO:0000313" key="16">
    <source>
        <dbReference type="Proteomes" id="UP000623687"/>
    </source>
</evidence>
<dbReference type="PANTHER" id="PTHR23355:SF35">
    <property type="entry name" value="EXOSOME COMPLEX EXONUCLEASE RRP44"/>
    <property type="match status" value="1"/>
</dbReference>
<feature type="compositionally biased region" description="Acidic residues" evidence="12">
    <location>
        <begin position="363"/>
        <end position="380"/>
    </location>
</feature>
<comment type="caution">
    <text evidence="15">The sequence shown here is derived from an EMBL/GenBank/DDBJ whole genome shotgun (WGS) entry which is preliminary data.</text>
</comment>
<organism evidence="15 16">
    <name type="scientific">Pleurotus ostreatus</name>
    <name type="common">Oyster mushroom</name>
    <name type="synonym">White-rot fungus</name>
    <dbReference type="NCBI Taxonomy" id="5322"/>
    <lineage>
        <taxon>Eukaryota</taxon>
        <taxon>Fungi</taxon>
        <taxon>Dikarya</taxon>
        <taxon>Basidiomycota</taxon>
        <taxon>Agaricomycotina</taxon>
        <taxon>Agaricomycetes</taxon>
        <taxon>Agaricomycetidae</taxon>
        <taxon>Agaricales</taxon>
        <taxon>Pleurotineae</taxon>
        <taxon>Pleurotaceae</taxon>
        <taxon>Pleurotus</taxon>
    </lineage>
</organism>
<dbReference type="GO" id="GO:0006364">
    <property type="term" value="P:rRNA processing"/>
    <property type="evidence" value="ECO:0007669"/>
    <property type="project" value="UniProtKB-KW"/>
</dbReference>
<reference evidence="15" key="1">
    <citation type="submission" date="2019-07" db="EMBL/GenBank/DDBJ databases">
        <authorList>
            <person name="Palmer J.M."/>
        </authorList>
    </citation>
    <scope>NUCLEOTIDE SEQUENCE</scope>
    <source>
        <strain evidence="15">PC9</strain>
    </source>
</reference>
<feature type="region of interest" description="Disordered" evidence="12">
    <location>
        <begin position="347"/>
        <end position="404"/>
    </location>
</feature>
<dbReference type="CDD" id="cd09862">
    <property type="entry name" value="PIN_Rrp44-like"/>
    <property type="match status" value="1"/>
</dbReference>
<dbReference type="PANTHER" id="PTHR23355">
    <property type="entry name" value="RIBONUCLEASE"/>
    <property type="match status" value="1"/>
</dbReference>
<gene>
    <name evidence="15" type="primary">DIS3</name>
    <name evidence="15" type="ORF">PC9H_010353</name>
</gene>
<evidence type="ECO:0000259" key="13">
    <source>
        <dbReference type="SMART" id="SM00670"/>
    </source>
</evidence>
<keyword evidence="3" id="KW-0698">rRNA processing</keyword>
<evidence type="ECO:0000256" key="8">
    <source>
        <dbReference type="ARBA" id="ARBA00022884"/>
    </source>
</evidence>
<keyword evidence="9" id="KW-0539">Nucleus</keyword>
<feature type="compositionally biased region" description="Basic and acidic residues" evidence="12">
    <location>
        <begin position="381"/>
        <end position="403"/>
    </location>
</feature>
<dbReference type="InterPro" id="IPR041505">
    <property type="entry name" value="Dis3_CSD2"/>
</dbReference>
<keyword evidence="7" id="KW-0269">Exonuclease</keyword>
<dbReference type="Pfam" id="PF17216">
    <property type="entry name" value="Rrp44_CSD1"/>
    <property type="match status" value="1"/>
</dbReference>
<proteinExistence type="inferred from homology"/>
<evidence type="ECO:0000256" key="5">
    <source>
        <dbReference type="ARBA" id="ARBA00022801"/>
    </source>
</evidence>
<evidence type="ECO:0000256" key="10">
    <source>
        <dbReference type="ARBA" id="ARBA00077930"/>
    </source>
</evidence>
<dbReference type="InterPro" id="IPR050180">
    <property type="entry name" value="RNR_Ribonuclease"/>
</dbReference>
<name>A0A8H6ZPC8_PLEOS</name>
<dbReference type="RefSeq" id="XP_036627230.1">
    <property type="nucleotide sequence ID" value="XM_036779847.1"/>
</dbReference>
<protein>
    <recommendedName>
        <fullName evidence="10">Ribosomal RNA-processing protein 44</fullName>
    </recommendedName>
</protein>
<comment type="subcellular location">
    <subcellularLocation>
        <location evidence="1">Nucleus</location>
    </subcellularLocation>
</comment>
<evidence type="ECO:0000256" key="6">
    <source>
        <dbReference type="ARBA" id="ARBA00022835"/>
    </source>
</evidence>
<keyword evidence="16" id="KW-1185">Reference proteome</keyword>
<dbReference type="OrthoDB" id="372421at2759"/>
<dbReference type="Gene3D" id="2.40.50.700">
    <property type="match status" value="1"/>
</dbReference>
<accession>A0A8H6ZPC8</accession>
<evidence type="ECO:0000256" key="11">
    <source>
        <dbReference type="RuleBase" id="RU003901"/>
    </source>
</evidence>
<dbReference type="Pfam" id="PF17849">
    <property type="entry name" value="OB_Dis3"/>
    <property type="match status" value="1"/>
</dbReference>
<evidence type="ECO:0000313" key="15">
    <source>
        <dbReference type="EMBL" id="KAF7422198.1"/>
    </source>
</evidence>
<dbReference type="PROSITE" id="PS01175">
    <property type="entry name" value="RIBONUCLEASE_II"/>
    <property type="match status" value="1"/>
</dbReference>
<dbReference type="Pfam" id="PF13638">
    <property type="entry name" value="PIN_4"/>
    <property type="match status" value="1"/>
</dbReference>
<dbReference type="Gene3D" id="2.40.50.690">
    <property type="match status" value="1"/>
</dbReference>
<dbReference type="FunFam" id="2.40.50.700:FF:000001">
    <property type="entry name" value="Exosome complex exonuclease exoribonuclease (Rrp44)"/>
    <property type="match status" value="1"/>
</dbReference>
<dbReference type="InterPro" id="IPR001900">
    <property type="entry name" value="RNase_II/R"/>
</dbReference>
<evidence type="ECO:0000256" key="2">
    <source>
        <dbReference type="ARBA" id="ARBA00005785"/>
    </source>
</evidence>
<keyword evidence="5" id="KW-0378">Hydrolase</keyword>
<dbReference type="InterPro" id="IPR022966">
    <property type="entry name" value="RNase_II/R_CS"/>
</dbReference>
<evidence type="ECO:0000256" key="3">
    <source>
        <dbReference type="ARBA" id="ARBA00022552"/>
    </source>
</evidence>
<dbReference type="AlphaFoldDB" id="A0A8H6ZPC8"/>
<dbReference type="GO" id="GO:0071031">
    <property type="term" value="P:nuclear mRNA surveillance of mRNA 3'-end processing"/>
    <property type="evidence" value="ECO:0007669"/>
    <property type="project" value="TreeGrafter"/>
</dbReference>
<evidence type="ECO:0000256" key="12">
    <source>
        <dbReference type="SAM" id="MobiDB-lite"/>
    </source>
</evidence>
<dbReference type="InterPro" id="IPR002716">
    <property type="entry name" value="PIN_dom"/>
</dbReference>
<feature type="domain" description="PIN" evidence="13">
    <location>
        <begin position="84"/>
        <end position="215"/>
    </location>
</feature>
<dbReference type="GO" id="GO:0000176">
    <property type="term" value="C:nuclear exosome (RNase complex)"/>
    <property type="evidence" value="ECO:0007669"/>
    <property type="project" value="UniProtKB-ARBA"/>
</dbReference>
<dbReference type="Pfam" id="PF17215">
    <property type="entry name" value="Rrp44_S1"/>
    <property type="match status" value="1"/>
</dbReference>
<dbReference type="VEuPathDB" id="FungiDB:PC9H_010353"/>
<evidence type="ECO:0000256" key="1">
    <source>
        <dbReference type="ARBA" id="ARBA00004123"/>
    </source>
</evidence>
<sequence length="1040" mass="116633">MPEITIRKRPQAEAVITQRKFFRKTARGKVIKVLRERYLRTDVSCGVQHCSACSQLDHFSEGSSTSAELPQFGDKSHSSYPDGHFVLPDTNIFLAQMDLLESSLFRAPIIVLQTVMEEIRHRSLPLFNRLKSLIHGDEKKIWVFYNEFRSETAVVREEEETPNDRNDRGIRKATSWYNEHIQTHCRATTSTRSKSRSSPPAPTVVLITNDVANRRKAEKEKTPCSSLRRYIEGAKDATQLMDLLAATGVDEDDEGKEDREIQPTEAEAARKEVYEEHLPASILLAGIKAKTLHQGHFNANQYNYLESTVSVPAFQKPVLIIGRMNMNRAVQGDMVCIEVFPESEWRAPGDEVVERDATLKDDDAGDEEDEEGEEMEDDVIERERRKSRLEAKQEEERLKRQQERQPTGRVIGIIKRNWRPVVCHIDPITLPPALASGTSTSRGLTPLLAIPASPLLPRIRIRTRQAPSLIGQKLLVAIDTWPINKRNPEGHLVRRLGAVGDKDTEQESLMLEFGVVYAPFGKRVMECLPEEDDKWVVPPKPRPDHGDVDVKAKTIWRDREDLRDMIICSIDPPGCQDIDDALHARHLPNGNIEAGVHIADVSNFVLPDTPMDTEAASRGTTVYLVDKRVDMLPALLGTNLCSLRPHVERLAFSAIWELTPDADIVNVRFTKSVIASKAAFTYEEAQIRKDDPHLQDELTTGIRLLNSLAIKLKAKRMAAGALNLASPEVKIHLDSAESSDPIDVEQKELRETNSLVEEFMLLANVSVAQKIQETFPQTAVLRRHMPPPKGNFEKLQDILMKRKGLSLDVSSSGSLAASLDLCLDPSEPAFNTLVRIMATRCMLSAEYFCSGSVSRDTFGHYGLASPIYTHFTSPIRRYADVLAHRQLAAAIGYTTLHPSLHSAQNVDRILDVVNRRHRMAQMASRASVEFYVGLALKQRGEAPDEAGVQEEAFVIRTFRNGVGVFVNKLGIEGIVMFKRDATNFDADNYTISIPDSRGTGNVDIGVFDKVTVRIEVEKDKNTQRGKVKMTLVRPVDSSAL</sequence>
<evidence type="ECO:0000259" key="14">
    <source>
        <dbReference type="SMART" id="SM00955"/>
    </source>
</evidence>
<comment type="similarity">
    <text evidence="2 11">Belongs to the RNR ribonuclease family.</text>
</comment>
<evidence type="ECO:0000256" key="7">
    <source>
        <dbReference type="ARBA" id="ARBA00022839"/>
    </source>
</evidence>
<dbReference type="Gene3D" id="3.40.50.1010">
    <property type="entry name" value="5'-nuclease"/>
    <property type="match status" value="1"/>
</dbReference>
<dbReference type="InterPro" id="IPR033770">
    <property type="entry name" value="RRP44_S1"/>
</dbReference>
<dbReference type="SUPFAM" id="SSF88723">
    <property type="entry name" value="PIN domain-like"/>
    <property type="match status" value="1"/>
</dbReference>
<dbReference type="InterPro" id="IPR029060">
    <property type="entry name" value="PIN-like_dom_sf"/>
</dbReference>
<dbReference type="GO" id="GO:0016075">
    <property type="term" value="P:rRNA catabolic process"/>
    <property type="evidence" value="ECO:0007669"/>
    <property type="project" value="TreeGrafter"/>
</dbReference>
<dbReference type="InterPro" id="IPR012340">
    <property type="entry name" value="NA-bd_OB-fold"/>
</dbReference>
<keyword evidence="4" id="KW-0540">Nuclease</keyword>
<dbReference type="GeneID" id="59380171"/>
<dbReference type="Proteomes" id="UP000623687">
    <property type="component" value="Unassembled WGS sequence"/>
</dbReference>
<keyword evidence="8" id="KW-0694">RNA-binding</keyword>
<dbReference type="Gene3D" id="2.40.50.140">
    <property type="entry name" value="Nucleic acid-binding proteins"/>
    <property type="match status" value="1"/>
</dbReference>
<dbReference type="EMBL" id="JACETU010000008">
    <property type="protein sequence ID" value="KAF7422198.1"/>
    <property type="molecule type" value="Genomic_DNA"/>
</dbReference>
<evidence type="ECO:0000256" key="9">
    <source>
        <dbReference type="ARBA" id="ARBA00023242"/>
    </source>
</evidence>
<feature type="compositionally biased region" description="Basic and acidic residues" evidence="12">
    <location>
        <begin position="347"/>
        <end position="362"/>
    </location>
</feature>